<feature type="domain" description="G-protein coupled receptors family 2 profile 2" evidence="6">
    <location>
        <begin position="32"/>
        <end position="210"/>
    </location>
</feature>
<dbReference type="EMBL" id="KN832896">
    <property type="protein sequence ID" value="KIM93377.1"/>
    <property type="molecule type" value="Genomic_DNA"/>
</dbReference>
<reference evidence="8" key="2">
    <citation type="submission" date="2015-01" db="EMBL/GenBank/DDBJ databases">
        <title>Evolutionary Origins and Diversification of the Mycorrhizal Mutualists.</title>
        <authorList>
            <consortium name="DOE Joint Genome Institute"/>
            <consortium name="Mycorrhizal Genomics Consortium"/>
            <person name="Kohler A."/>
            <person name="Kuo A."/>
            <person name="Nagy L.G."/>
            <person name="Floudas D."/>
            <person name="Copeland A."/>
            <person name="Barry K.W."/>
            <person name="Cichocki N."/>
            <person name="Veneault-Fourrey C."/>
            <person name="LaButti K."/>
            <person name="Lindquist E.A."/>
            <person name="Lipzen A."/>
            <person name="Lundell T."/>
            <person name="Morin E."/>
            <person name="Murat C."/>
            <person name="Riley R."/>
            <person name="Ohm R."/>
            <person name="Sun H."/>
            <person name="Tunlid A."/>
            <person name="Henrissat B."/>
            <person name="Grigoriev I.V."/>
            <person name="Hibbett D.S."/>
            <person name="Martin F."/>
        </authorList>
    </citation>
    <scope>NUCLEOTIDE SEQUENCE [LARGE SCALE GENOMIC DNA]</scope>
    <source>
        <strain evidence="8">Zn</strain>
    </source>
</reference>
<accession>A0A0C3CUI0</accession>
<evidence type="ECO:0000256" key="4">
    <source>
        <dbReference type="ARBA" id="ARBA00023136"/>
    </source>
</evidence>
<dbReference type="AlphaFoldDB" id="A0A0C3CUI0"/>
<feature type="transmembrane region" description="Helical" evidence="5">
    <location>
        <begin position="112"/>
        <end position="131"/>
    </location>
</feature>
<dbReference type="InterPro" id="IPR000832">
    <property type="entry name" value="GPCR_2_secretin-like"/>
</dbReference>
<sequence>NDTYGRGACSLPFLEEDLFPHSGGLWLYSNNFDTIMAAMDWVNVVGMVCTVYLLISFAVLPVQKTHRHYLSVCLAISIGIMQLGFIIPLAATPQQCFNAITPNDMHSNRTCAISGAFLLFGGCSAVMWTLLRSVALHMQICWQITLGSSFMWGSLGAGWAIPTIVLTLALVFSGVSFRYGDTCHINHKNGLADFWAPLLTTCYWLLQSRV</sequence>
<keyword evidence="3 5" id="KW-1133">Transmembrane helix</keyword>
<keyword evidence="2 5" id="KW-0812">Transmembrane</keyword>
<comment type="subcellular location">
    <subcellularLocation>
        <location evidence="1">Membrane</location>
        <topology evidence="1">Multi-pass membrane protein</topology>
    </subcellularLocation>
</comment>
<dbReference type="Gene3D" id="1.20.1070.10">
    <property type="entry name" value="Rhodopsin 7-helix transmembrane proteins"/>
    <property type="match status" value="1"/>
</dbReference>
<organism evidence="7 8">
    <name type="scientific">Oidiodendron maius (strain Zn)</name>
    <dbReference type="NCBI Taxonomy" id="913774"/>
    <lineage>
        <taxon>Eukaryota</taxon>
        <taxon>Fungi</taxon>
        <taxon>Dikarya</taxon>
        <taxon>Ascomycota</taxon>
        <taxon>Pezizomycotina</taxon>
        <taxon>Leotiomycetes</taxon>
        <taxon>Leotiomycetes incertae sedis</taxon>
        <taxon>Myxotrichaceae</taxon>
        <taxon>Oidiodendron</taxon>
    </lineage>
</organism>
<proteinExistence type="predicted"/>
<dbReference type="GO" id="GO:0007166">
    <property type="term" value="P:cell surface receptor signaling pathway"/>
    <property type="evidence" value="ECO:0007669"/>
    <property type="project" value="InterPro"/>
</dbReference>
<gene>
    <name evidence="7" type="ORF">OIDMADRAFT_137928</name>
</gene>
<evidence type="ECO:0000313" key="8">
    <source>
        <dbReference type="Proteomes" id="UP000054321"/>
    </source>
</evidence>
<feature type="transmembrane region" description="Helical" evidence="5">
    <location>
        <begin position="152"/>
        <end position="177"/>
    </location>
</feature>
<evidence type="ECO:0000256" key="3">
    <source>
        <dbReference type="ARBA" id="ARBA00022989"/>
    </source>
</evidence>
<evidence type="ECO:0000256" key="1">
    <source>
        <dbReference type="ARBA" id="ARBA00004141"/>
    </source>
</evidence>
<dbReference type="PANTHER" id="PTHR42058">
    <property type="entry name" value="G_PROTEIN_RECEP_F2_4 DOMAIN-CONTAINING PROTEIN"/>
    <property type="match status" value="1"/>
</dbReference>
<dbReference type="HOGENOM" id="CLU_1219411_0_0_1"/>
<dbReference type="OrthoDB" id="26203at2759"/>
<dbReference type="InParanoid" id="A0A0C3CUI0"/>
<feature type="transmembrane region" description="Helical" evidence="5">
    <location>
        <begin position="69"/>
        <end position="92"/>
    </location>
</feature>
<feature type="non-terminal residue" evidence="7">
    <location>
        <position position="1"/>
    </location>
</feature>
<name>A0A0C3CUI0_OIDMZ</name>
<dbReference type="PANTHER" id="PTHR42058:SF1">
    <property type="entry name" value="G-PROTEIN COUPLED RECEPTORS FAMILY 2 PROFILE 2 DOMAIN-CONTAINING PROTEIN"/>
    <property type="match status" value="1"/>
</dbReference>
<keyword evidence="8" id="KW-1185">Reference proteome</keyword>
<dbReference type="STRING" id="913774.A0A0C3CUI0"/>
<dbReference type="GO" id="GO:0004930">
    <property type="term" value="F:G protein-coupled receptor activity"/>
    <property type="evidence" value="ECO:0007669"/>
    <property type="project" value="InterPro"/>
</dbReference>
<dbReference type="InterPro" id="IPR017981">
    <property type="entry name" value="GPCR_2-like_7TM"/>
</dbReference>
<dbReference type="Proteomes" id="UP000054321">
    <property type="component" value="Unassembled WGS sequence"/>
</dbReference>
<evidence type="ECO:0000256" key="5">
    <source>
        <dbReference type="SAM" id="Phobius"/>
    </source>
</evidence>
<evidence type="ECO:0000313" key="7">
    <source>
        <dbReference type="EMBL" id="KIM93377.1"/>
    </source>
</evidence>
<reference evidence="7 8" key="1">
    <citation type="submission" date="2014-04" db="EMBL/GenBank/DDBJ databases">
        <authorList>
            <consortium name="DOE Joint Genome Institute"/>
            <person name="Kuo A."/>
            <person name="Martino E."/>
            <person name="Perotto S."/>
            <person name="Kohler A."/>
            <person name="Nagy L.G."/>
            <person name="Floudas D."/>
            <person name="Copeland A."/>
            <person name="Barry K.W."/>
            <person name="Cichocki N."/>
            <person name="Veneault-Fourrey C."/>
            <person name="LaButti K."/>
            <person name="Lindquist E.A."/>
            <person name="Lipzen A."/>
            <person name="Lundell T."/>
            <person name="Morin E."/>
            <person name="Murat C."/>
            <person name="Sun H."/>
            <person name="Tunlid A."/>
            <person name="Henrissat B."/>
            <person name="Grigoriev I.V."/>
            <person name="Hibbett D.S."/>
            <person name="Martin F."/>
            <person name="Nordberg H.P."/>
            <person name="Cantor M.N."/>
            <person name="Hua S.X."/>
        </authorList>
    </citation>
    <scope>NUCLEOTIDE SEQUENCE [LARGE SCALE GENOMIC DNA]</scope>
    <source>
        <strain evidence="7 8">Zn</strain>
    </source>
</reference>
<keyword evidence="4 5" id="KW-0472">Membrane</keyword>
<feature type="transmembrane region" description="Helical" evidence="5">
    <location>
        <begin position="41"/>
        <end position="62"/>
    </location>
</feature>
<evidence type="ECO:0000259" key="6">
    <source>
        <dbReference type="PROSITE" id="PS50261"/>
    </source>
</evidence>
<protein>
    <recommendedName>
        <fullName evidence="6">G-protein coupled receptors family 2 profile 2 domain-containing protein</fullName>
    </recommendedName>
</protein>
<dbReference type="PROSITE" id="PS50261">
    <property type="entry name" value="G_PROTEIN_RECEP_F2_4"/>
    <property type="match status" value="1"/>
</dbReference>
<dbReference type="GO" id="GO:0016020">
    <property type="term" value="C:membrane"/>
    <property type="evidence" value="ECO:0007669"/>
    <property type="project" value="UniProtKB-SubCell"/>
</dbReference>
<dbReference type="InterPro" id="IPR053247">
    <property type="entry name" value="GPCR_GPR1/git3-like"/>
</dbReference>
<evidence type="ECO:0000256" key="2">
    <source>
        <dbReference type="ARBA" id="ARBA00022692"/>
    </source>
</evidence>
<dbReference type="Pfam" id="PF00002">
    <property type="entry name" value="7tm_2"/>
    <property type="match status" value="1"/>
</dbReference>